<feature type="compositionally biased region" description="Pro residues" evidence="1">
    <location>
        <begin position="78"/>
        <end position="87"/>
    </location>
</feature>
<keyword evidence="2" id="KW-0812">Transmembrane</keyword>
<dbReference type="PANTHER" id="PTHR48008:SF2">
    <property type="entry name" value="PROBABLY INACTIVE LEUCINE-RICH REPEAT RECEPTOR-LIKE PROTEIN KINASE IMK2"/>
    <property type="match status" value="1"/>
</dbReference>
<accession>A0A396GKH4</accession>
<comment type="caution">
    <text evidence="3">The sequence shown here is derived from an EMBL/GenBank/DDBJ whole genome shotgun (WGS) entry which is preliminary data.</text>
</comment>
<dbReference type="SUPFAM" id="SSF52058">
    <property type="entry name" value="L domain-like"/>
    <property type="match status" value="1"/>
</dbReference>
<dbReference type="Proteomes" id="UP000265566">
    <property type="component" value="Chromosome 8"/>
</dbReference>
<dbReference type="InterPro" id="IPR001611">
    <property type="entry name" value="Leu-rich_rpt"/>
</dbReference>
<dbReference type="InterPro" id="IPR032675">
    <property type="entry name" value="LRR_dom_sf"/>
</dbReference>
<name>A0A396GKH4_MEDTR</name>
<dbReference type="InterPro" id="IPR052451">
    <property type="entry name" value="Ser/Thr_kinase-like"/>
</dbReference>
<keyword evidence="2" id="KW-1133">Transmembrane helix</keyword>
<keyword evidence="3" id="KW-0418">Kinase</keyword>
<evidence type="ECO:0000313" key="4">
    <source>
        <dbReference type="Proteomes" id="UP000265566"/>
    </source>
</evidence>
<evidence type="ECO:0000256" key="1">
    <source>
        <dbReference type="SAM" id="MobiDB-lite"/>
    </source>
</evidence>
<protein>
    <submittedName>
        <fullName evidence="3">Putative non-specific serine/threonine protein kinase</fullName>
        <ecNumber evidence="3">2.7.11.1</ecNumber>
    </submittedName>
</protein>
<dbReference type="Gramene" id="rna47971">
    <property type="protein sequence ID" value="RHN41629.1"/>
    <property type="gene ID" value="gene47971"/>
</dbReference>
<keyword evidence="2" id="KW-0472">Membrane</keyword>
<organism evidence="3 4">
    <name type="scientific">Medicago truncatula</name>
    <name type="common">Barrel medic</name>
    <name type="synonym">Medicago tribuloides</name>
    <dbReference type="NCBI Taxonomy" id="3880"/>
    <lineage>
        <taxon>Eukaryota</taxon>
        <taxon>Viridiplantae</taxon>
        <taxon>Streptophyta</taxon>
        <taxon>Embryophyta</taxon>
        <taxon>Tracheophyta</taxon>
        <taxon>Spermatophyta</taxon>
        <taxon>Magnoliopsida</taxon>
        <taxon>eudicotyledons</taxon>
        <taxon>Gunneridae</taxon>
        <taxon>Pentapetalae</taxon>
        <taxon>rosids</taxon>
        <taxon>fabids</taxon>
        <taxon>Fabales</taxon>
        <taxon>Fabaceae</taxon>
        <taxon>Papilionoideae</taxon>
        <taxon>50 kb inversion clade</taxon>
        <taxon>NPAAA clade</taxon>
        <taxon>Hologalegina</taxon>
        <taxon>IRL clade</taxon>
        <taxon>Trifolieae</taxon>
        <taxon>Medicago</taxon>
    </lineage>
</organism>
<feature type="transmembrane region" description="Helical" evidence="2">
    <location>
        <begin position="110"/>
        <end position="126"/>
    </location>
</feature>
<dbReference type="EMBL" id="PSQE01000008">
    <property type="protein sequence ID" value="RHN41629.1"/>
    <property type="molecule type" value="Genomic_DNA"/>
</dbReference>
<evidence type="ECO:0000256" key="2">
    <source>
        <dbReference type="SAM" id="Phobius"/>
    </source>
</evidence>
<reference evidence="4" key="1">
    <citation type="journal article" date="2018" name="Nat. Plants">
        <title>Whole-genome landscape of Medicago truncatula symbiotic genes.</title>
        <authorList>
            <person name="Pecrix Y."/>
            <person name="Staton S.E."/>
            <person name="Sallet E."/>
            <person name="Lelandais-Briere C."/>
            <person name="Moreau S."/>
            <person name="Carrere S."/>
            <person name="Blein T."/>
            <person name="Jardinaud M.F."/>
            <person name="Latrasse D."/>
            <person name="Zouine M."/>
            <person name="Zahm M."/>
            <person name="Kreplak J."/>
            <person name="Mayjonade B."/>
            <person name="Satge C."/>
            <person name="Perez M."/>
            <person name="Cauet S."/>
            <person name="Marande W."/>
            <person name="Chantry-Darmon C."/>
            <person name="Lopez-Roques C."/>
            <person name="Bouchez O."/>
            <person name="Berard A."/>
            <person name="Debelle F."/>
            <person name="Munos S."/>
            <person name="Bendahmane A."/>
            <person name="Berges H."/>
            <person name="Niebel A."/>
            <person name="Buitink J."/>
            <person name="Frugier F."/>
            <person name="Benhamed M."/>
            <person name="Crespi M."/>
            <person name="Gouzy J."/>
            <person name="Gamas P."/>
        </authorList>
    </citation>
    <scope>NUCLEOTIDE SEQUENCE [LARGE SCALE GENOMIC DNA]</scope>
    <source>
        <strain evidence="4">cv. Jemalong A17</strain>
    </source>
</reference>
<dbReference type="Gene3D" id="3.80.10.10">
    <property type="entry name" value="Ribonuclease Inhibitor"/>
    <property type="match status" value="1"/>
</dbReference>
<keyword evidence="3" id="KW-0808">Transferase</keyword>
<dbReference type="Pfam" id="PF00560">
    <property type="entry name" value="LRR_1"/>
    <property type="match status" value="1"/>
</dbReference>
<dbReference type="AlphaFoldDB" id="A0A396GKH4"/>
<evidence type="ECO:0000313" key="3">
    <source>
        <dbReference type="EMBL" id="RHN41629.1"/>
    </source>
</evidence>
<sequence length="143" mass="15807">MIKSRVGNISSISQIDVSQNKFVSEIPDSFTKLTNLSSFNVSYNNLFGHAPSLLSKRFNASSFVGNFGPCGYISSKPCPSPPPPPHNLPAQTPEELPSKSHQRKLSTKDIIFRVSGVLLLIFFFFFDINQAFALNRGQIVTID</sequence>
<proteinExistence type="predicted"/>
<dbReference type="PANTHER" id="PTHR48008">
    <property type="entry name" value="LEUCINE-RICH REPEAT RECEPTOR-LIKE PROTEIN KINASE IMK3-RELATED"/>
    <property type="match status" value="1"/>
</dbReference>
<dbReference type="EC" id="2.7.11.1" evidence="3"/>
<feature type="region of interest" description="Disordered" evidence="1">
    <location>
        <begin position="75"/>
        <end position="101"/>
    </location>
</feature>
<gene>
    <name evidence="3" type="ORF">MtrunA17_Chr8g0368091</name>
</gene>
<dbReference type="GO" id="GO:0004674">
    <property type="term" value="F:protein serine/threonine kinase activity"/>
    <property type="evidence" value="ECO:0007669"/>
    <property type="project" value="UniProtKB-KW"/>
</dbReference>
<keyword evidence="3" id="KW-0723">Serine/threonine-protein kinase</keyword>